<dbReference type="GO" id="GO:0008483">
    <property type="term" value="F:transaminase activity"/>
    <property type="evidence" value="ECO:0007669"/>
    <property type="project" value="UniProtKB-KW"/>
</dbReference>
<keyword evidence="4 6" id="KW-0663">Pyridoxal phosphate</keyword>
<accession>A0ABW0AKD8</accession>
<comment type="cofactor">
    <cofactor evidence="1">
        <name>pyridoxal 5'-phosphate</name>
        <dbReference type="ChEBI" id="CHEBI:597326"/>
    </cofactor>
</comment>
<name>A0ABW0AKD8_9ACTN</name>
<evidence type="ECO:0000256" key="5">
    <source>
        <dbReference type="ARBA" id="ARBA00038398"/>
    </source>
</evidence>
<dbReference type="InterPro" id="IPR000653">
    <property type="entry name" value="DegT/StrS_aminotransferase"/>
</dbReference>
<dbReference type="EMBL" id="JBHSKP010000013">
    <property type="protein sequence ID" value="MFC5154189.1"/>
    <property type="molecule type" value="Genomic_DNA"/>
</dbReference>
<keyword evidence="3" id="KW-0808">Transferase</keyword>
<dbReference type="InterPro" id="IPR015422">
    <property type="entry name" value="PyrdxlP-dep_Trfase_small"/>
</dbReference>
<evidence type="ECO:0000256" key="3">
    <source>
        <dbReference type="ARBA" id="ARBA00022679"/>
    </source>
</evidence>
<dbReference type="Gene3D" id="3.90.1150.10">
    <property type="entry name" value="Aspartate Aminotransferase, domain 1"/>
    <property type="match status" value="1"/>
</dbReference>
<dbReference type="PANTHER" id="PTHR30244">
    <property type="entry name" value="TRANSAMINASE"/>
    <property type="match status" value="1"/>
</dbReference>
<sequence>MTEPRVVPVRPDFSPEDIEGILGSIRTSLETGQLAQGEQVAAFEAEMSALTGARHAVALSTGTAALVCGLRALTTGRTGEVLVPANSFYSSAAAPLLAGLRTRLVDVEADTFAPSVRTLREVVTEDTVGVLLVHMGGLLTPELEEISAWCAERGLWLFEDCAHAHGSRLGGRHAGTFGAAGAFSFFATKVITSGEGGMLITDDGELAAAVRLHRNLGKPEAWRSYHTALGENARMSELHAAVGRAQLARLEEFLAVRERLARLYTEGLADLAGLTPVLPLHTPASWYKYVVLLDPAIDRAALRRELRAAGVQLGGEIYEMTLTAQPVFDGLVTTGGHPVADEVCARHICLPLHTRMSEDDIGFVLTALREALKAVGS</sequence>
<evidence type="ECO:0000256" key="1">
    <source>
        <dbReference type="ARBA" id="ARBA00001933"/>
    </source>
</evidence>
<dbReference type="Gene3D" id="3.40.640.10">
    <property type="entry name" value="Type I PLP-dependent aspartate aminotransferase-like (Major domain)"/>
    <property type="match status" value="1"/>
</dbReference>
<evidence type="ECO:0000256" key="6">
    <source>
        <dbReference type="RuleBase" id="RU004508"/>
    </source>
</evidence>
<dbReference type="Pfam" id="PF01041">
    <property type="entry name" value="DegT_DnrJ_EryC1"/>
    <property type="match status" value="1"/>
</dbReference>
<dbReference type="Proteomes" id="UP001596160">
    <property type="component" value="Unassembled WGS sequence"/>
</dbReference>
<organism evidence="7 8">
    <name type="scientific">Streptomyces amakusaensis</name>
    <dbReference type="NCBI Taxonomy" id="67271"/>
    <lineage>
        <taxon>Bacteria</taxon>
        <taxon>Bacillati</taxon>
        <taxon>Actinomycetota</taxon>
        <taxon>Actinomycetes</taxon>
        <taxon>Kitasatosporales</taxon>
        <taxon>Streptomycetaceae</taxon>
        <taxon>Streptomyces</taxon>
    </lineage>
</organism>
<comment type="caution">
    <text evidence="7">The sequence shown here is derived from an EMBL/GenBank/DDBJ whole genome shotgun (WGS) entry which is preliminary data.</text>
</comment>
<evidence type="ECO:0000313" key="7">
    <source>
        <dbReference type="EMBL" id="MFC5154189.1"/>
    </source>
</evidence>
<dbReference type="SUPFAM" id="SSF53383">
    <property type="entry name" value="PLP-dependent transferases"/>
    <property type="match status" value="1"/>
</dbReference>
<dbReference type="RefSeq" id="WP_344480055.1">
    <property type="nucleotide sequence ID" value="NZ_BAAASB010000014.1"/>
</dbReference>
<dbReference type="PANTHER" id="PTHR30244:SF34">
    <property type="entry name" value="DTDP-4-AMINO-4,6-DIDEOXYGALACTOSE TRANSAMINASE"/>
    <property type="match status" value="1"/>
</dbReference>
<dbReference type="PIRSF" id="PIRSF000390">
    <property type="entry name" value="PLP_StrS"/>
    <property type="match status" value="1"/>
</dbReference>
<reference evidence="8" key="1">
    <citation type="journal article" date="2019" name="Int. J. Syst. Evol. Microbiol.">
        <title>The Global Catalogue of Microorganisms (GCM) 10K type strain sequencing project: providing services to taxonomists for standard genome sequencing and annotation.</title>
        <authorList>
            <consortium name="The Broad Institute Genomics Platform"/>
            <consortium name="The Broad Institute Genome Sequencing Center for Infectious Disease"/>
            <person name="Wu L."/>
            <person name="Ma J."/>
        </authorList>
    </citation>
    <scope>NUCLEOTIDE SEQUENCE [LARGE SCALE GENOMIC DNA]</scope>
    <source>
        <strain evidence="8">PCU 266</strain>
    </source>
</reference>
<dbReference type="InterPro" id="IPR015421">
    <property type="entry name" value="PyrdxlP-dep_Trfase_major"/>
</dbReference>
<gene>
    <name evidence="7" type="ORF">ACFPRH_20855</name>
</gene>
<proteinExistence type="inferred from homology"/>
<evidence type="ECO:0000256" key="2">
    <source>
        <dbReference type="ARBA" id="ARBA00022576"/>
    </source>
</evidence>
<dbReference type="InterPro" id="IPR015424">
    <property type="entry name" value="PyrdxlP-dep_Trfase"/>
</dbReference>
<dbReference type="CDD" id="cd00616">
    <property type="entry name" value="AHBA_syn"/>
    <property type="match status" value="1"/>
</dbReference>
<evidence type="ECO:0000256" key="4">
    <source>
        <dbReference type="ARBA" id="ARBA00022898"/>
    </source>
</evidence>
<protein>
    <submittedName>
        <fullName evidence="7">DegT/DnrJ/EryC1/StrS family aminotransferase</fullName>
    </submittedName>
</protein>
<keyword evidence="8" id="KW-1185">Reference proteome</keyword>
<evidence type="ECO:0000313" key="8">
    <source>
        <dbReference type="Proteomes" id="UP001596160"/>
    </source>
</evidence>
<comment type="similarity">
    <text evidence="5">Belongs to the DegT/DnrJ/EryC1 family. L-glutamine:2-deoxy-scyllo-inosose/scyllo-inosose aminotransferase subfamily.</text>
</comment>
<keyword evidence="2 7" id="KW-0032">Aminotransferase</keyword>